<protein>
    <recommendedName>
        <fullName evidence="3">Retrotransposon Copia-like N-terminal domain-containing protein</fullName>
    </recommendedName>
</protein>
<evidence type="ECO:0008006" key="3">
    <source>
        <dbReference type="Google" id="ProtNLM"/>
    </source>
</evidence>
<dbReference type="PANTHER" id="PTHR33325:SF11">
    <property type="entry name" value="COLD SHOCK DOMAIN-CONTAINING PROTEIN 4-LIKE"/>
    <property type="match status" value="1"/>
</dbReference>
<dbReference type="OrthoDB" id="1737433at2759"/>
<reference evidence="2" key="1">
    <citation type="journal article" date="2018" name="Gigascience">
        <title>Genome assembly of the Pink Ipe (Handroanthus impetiginosus, Bignoniaceae), a highly valued, ecologically keystone Neotropical timber forest tree.</title>
        <authorList>
            <person name="Silva-Junior O.B."/>
            <person name="Grattapaglia D."/>
            <person name="Novaes E."/>
            <person name="Collevatti R.G."/>
        </authorList>
    </citation>
    <scope>NUCLEOTIDE SEQUENCE [LARGE SCALE GENOMIC DNA]</scope>
    <source>
        <strain evidence="2">cv. UFG-1</strain>
    </source>
</reference>
<dbReference type="PANTHER" id="PTHR33325">
    <property type="entry name" value="ZINC FINGER, CCHC-TYPE-RELATED"/>
    <property type="match status" value="1"/>
</dbReference>
<accession>A0A2G9HXE9</accession>
<comment type="caution">
    <text evidence="1">The sequence shown here is derived from an EMBL/GenBank/DDBJ whole genome shotgun (WGS) entry which is preliminary data.</text>
</comment>
<name>A0A2G9HXE9_9LAMI</name>
<dbReference type="EMBL" id="NKXS01000815">
    <property type="protein sequence ID" value="PIN22201.1"/>
    <property type="molecule type" value="Genomic_DNA"/>
</dbReference>
<organism evidence="1 2">
    <name type="scientific">Handroanthus impetiginosus</name>
    <dbReference type="NCBI Taxonomy" id="429701"/>
    <lineage>
        <taxon>Eukaryota</taxon>
        <taxon>Viridiplantae</taxon>
        <taxon>Streptophyta</taxon>
        <taxon>Embryophyta</taxon>
        <taxon>Tracheophyta</taxon>
        <taxon>Spermatophyta</taxon>
        <taxon>Magnoliopsida</taxon>
        <taxon>eudicotyledons</taxon>
        <taxon>Gunneridae</taxon>
        <taxon>Pentapetalae</taxon>
        <taxon>asterids</taxon>
        <taxon>lamiids</taxon>
        <taxon>Lamiales</taxon>
        <taxon>Bignoniaceae</taxon>
        <taxon>Crescentiina</taxon>
        <taxon>Tabebuia alliance</taxon>
        <taxon>Handroanthus</taxon>
    </lineage>
</organism>
<keyword evidence="2" id="KW-1185">Reference proteome</keyword>
<proteinExistence type="predicted"/>
<evidence type="ECO:0000313" key="1">
    <source>
        <dbReference type="EMBL" id="PIN22201.1"/>
    </source>
</evidence>
<sequence>MSDLTKLEFEALNITGKNYLSWVLDAEIHLDAKGLGVVIIAENEISSRDKAKGMIFLRHHLHEGLKAEYFTVKDPLEL</sequence>
<evidence type="ECO:0000313" key="2">
    <source>
        <dbReference type="Proteomes" id="UP000231279"/>
    </source>
</evidence>
<dbReference type="AlphaFoldDB" id="A0A2G9HXE9"/>
<gene>
    <name evidence="1" type="ORF">CDL12_05090</name>
</gene>
<dbReference type="Proteomes" id="UP000231279">
    <property type="component" value="Unassembled WGS sequence"/>
</dbReference>